<dbReference type="AlphaFoldDB" id="E3NCA3"/>
<keyword evidence="4" id="KW-0418">Kinase</keyword>
<dbReference type="OrthoDB" id="185618at2759"/>
<dbReference type="GO" id="GO:0005739">
    <property type="term" value="C:mitochondrion"/>
    <property type="evidence" value="ECO:0007669"/>
    <property type="project" value="TreeGrafter"/>
</dbReference>
<dbReference type="PANTHER" id="PTHR13158:SF4">
    <property type="entry name" value="NAD(+) KINASE"/>
    <property type="match status" value="1"/>
</dbReference>
<dbReference type="InParanoid" id="E3NCA3"/>
<organism evidence="8">
    <name type="scientific">Caenorhabditis remanei</name>
    <name type="common">Caenorhabditis vulgaris</name>
    <dbReference type="NCBI Taxonomy" id="31234"/>
    <lineage>
        <taxon>Eukaryota</taxon>
        <taxon>Metazoa</taxon>
        <taxon>Ecdysozoa</taxon>
        <taxon>Nematoda</taxon>
        <taxon>Chromadorea</taxon>
        <taxon>Rhabditida</taxon>
        <taxon>Rhabditina</taxon>
        <taxon>Rhabditomorpha</taxon>
        <taxon>Rhabditoidea</taxon>
        <taxon>Rhabditidae</taxon>
        <taxon>Peloderinae</taxon>
        <taxon>Caenorhabditis</taxon>
    </lineage>
</organism>
<dbReference type="InterPro" id="IPR016064">
    <property type="entry name" value="NAD/diacylglycerol_kinase_sf"/>
</dbReference>
<dbReference type="EC" id="2.7.1.23" evidence="2"/>
<keyword evidence="8" id="KW-1185">Reference proteome</keyword>
<keyword evidence="6" id="KW-0520">NAD</keyword>
<evidence type="ECO:0000313" key="7">
    <source>
        <dbReference type="EMBL" id="EFO92725.1"/>
    </source>
</evidence>
<reference evidence="7" key="1">
    <citation type="submission" date="2007-07" db="EMBL/GenBank/DDBJ databases">
        <title>PCAP assembly of the Caenorhabditis remanei genome.</title>
        <authorList>
            <consortium name="The Caenorhabditis remanei Sequencing Consortium"/>
            <person name="Wilson R.K."/>
        </authorList>
    </citation>
    <scope>NUCLEOTIDE SEQUENCE [LARGE SCALE GENOMIC DNA]</scope>
    <source>
        <strain evidence="7">PB4641</strain>
    </source>
</reference>
<evidence type="ECO:0000256" key="6">
    <source>
        <dbReference type="ARBA" id="ARBA00023027"/>
    </source>
</evidence>
<dbReference type="Pfam" id="PF01513">
    <property type="entry name" value="NAD_kinase"/>
    <property type="match status" value="1"/>
</dbReference>
<dbReference type="Gene3D" id="3.40.50.10330">
    <property type="entry name" value="Probable inorganic polyphosphate/atp-NAD kinase, domain 1"/>
    <property type="match status" value="1"/>
</dbReference>
<dbReference type="OMA" id="YGMNRVE"/>
<dbReference type="FunCoup" id="E3NCA3">
    <property type="interactions" value="171"/>
</dbReference>
<keyword evidence="3" id="KW-0808">Transferase</keyword>
<dbReference type="GO" id="GO:0006741">
    <property type="term" value="P:NADP+ biosynthetic process"/>
    <property type="evidence" value="ECO:0007669"/>
    <property type="project" value="InterPro"/>
</dbReference>
<comment type="similarity">
    <text evidence="1">Belongs to the NAD kinase family.</text>
</comment>
<evidence type="ECO:0000313" key="8">
    <source>
        <dbReference type="Proteomes" id="UP000008281"/>
    </source>
</evidence>
<protein>
    <recommendedName>
        <fullName evidence="2">NAD(+) kinase</fullName>
        <ecNumber evidence="2">2.7.1.23</ecNumber>
    </recommendedName>
</protein>
<dbReference type="STRING" id="31234.E3NCA3"/>
<dbReference type="SUPFAM" id="SSF111331">
    <property type="entry name" value="NAD kinase/diacylglycerol kinase-like"/>
    <property type="match status" value="1"/>
</dbReference>
<evidence type="ECO:0000256" key="4">
    <source>
        <dbReference type="ARBA" id="ARBA00022777"/>
    </source>
</evidence>
<keyword evidence="5" id="KW-0521">NADP</keyword>
<evidence type="ECO:0000256" key="5">
    <source>
        <dbReference type="ARBA" id="ARBA00022857"/>
    </source>
</evidence>
<dbReference type="GO" id="GO:0019674">
    <property type="term" value="P:NAD+ metabolic process"/>
    <property type="evidence" value="ECO:0007669"/>
    <property type="project" value="InterPro"/>
</dbReference>
<dbReference type="Proteomes" id="UP000008281">
    <property type="component" value="Unassembled WGS sequence"/>
</dbReference>
<sequence>MIFGSFFSELFKFSDFPCYYFCLYPFLTPIFHIKSTKSVIFSHPFSPTQEMAALAISQCVSHVARPVSPMTQSNSSGSRQQLPIRSALILRKSTRWQWEKEQTGMTDAELKKHLQQKGTNVAELLENEKKQVQAVQQIVNELSKAGISARVVTRQQLVQYLPDTDLVISAGGDGTFLAAASAVSDQTPIIGINTDPIGSEGHLCVGGKTPPRNLIERLVSGNLNWVQRSRIRVTVSEKNSLFSMKKTAKKVTNLALNEVFIGEDEAAKVSTYNISIDDSQTVKQKSSGLIVSTGTGSTSWYLGMNRIDENATTSVLEALQSLGINVPITRNLVEKVVTTVNEKIPFEPDHPSFAFSIREPIFNATYKRTATRGFARKIRLESRCTNGYLVLDGSTKIPFPRGSIATIEINSNDALKTVIV</sequence>
<dbReference type="PANTHER" id="PTHR13158">
    <property type="match status" value="1"/>
</dbReference>
<dbReference type="InterPro" id="IPR017438">
    <property type="entry name" value="ATP-NAD_kinase_N"/>
</dbReference>
<dbReference type="GO" id="GO:0003951">
    <property type="term" value="F:NAD+ kinase activity"/>
    <property type="evidence" value="ECO:0007669"/>
    <property type="project" value="UniProtKB-EC"/>
</dbReference>
<dbReference type="HOGENOM" id="CLU_039559_0_0_1"/>
<dbReference type="Gene3D" id="2.60.200.30">
    <property type="entry name" value="Probable inorganic polyphosphate/atp-NAD kinase, domain 2"/>
    <property type="match status" value="1"/>
</dbReference>
<name>E3NCA3_CAERE</name>
<dbReference type="EMBL" id="DS268594">
    <property type="protein sequence ID" value="EFO92725.1"/>
    <property type="molecule type" value="Genomic_DNA"/>
</dbReference>
<evidence type="ECO:0000256" key="2">
    <source>
        <dbReference type="ARBA" id="ARBA00012120"/>
    </source>
</evidence>
<evidence type="ECO:0000256" key="3">
    <source>
        <dbReference type="ARBA" id="ARBA00022679"/>
    </source>
</evidence>
<evidence type="ECO:0000256" key="1">
    <source>
        <dbReference type="ARBA" id="ARBA00010995"/>
    </source>
</evidence>
<accession>E3NCA3</accession>
<dbReference type="eggNOG" id="KOG4180">
    <property type="taxonomic scope" value="Eukaryota"/>
</dbReference>
<dbReference type="InterPro" id="IPR017437">
    <property type="entry name" value="ATP-NAD_kinase_PpnK-typ_C"/>
</dbReference>
<dbReference type="InterPro" id="IPR002504">
    <property type="entry name" value="NADK"/>
</dbReference>
<gene>
    <name evidence="7" type="ORF">CRE_15713</name>
</gene>
<proteinExistence type="inferred from homology"/>